<reference evidence="1 2" key="1">
    <citation type="submission" date="2012-07" db="EMBL/GenBank/DDBJ databases">
        <authorList>
            <person name="Durkin A.S."/>
            <person name="McCorrison J."/>
            <person name="Torralba M."/>
            <person name="Gillis M."/>
            <person name="Methe B."/>
            <person name="Sutton G."/>
            <person name="Nelson K.E."/>
        </authorList>
    </citation>
    <scope>NUCLEOTIDE SEQUENCE [LARGE SCALE GENOMIC DNA]</scope>
    <source>
        <strain evidence="1 2">OBRC8</strain>
    </source>
</reference>
<organism evidence="1 2">
    <name type="scientific">Peptoanaerobacter stomatis</name>
    <dbReference type="NCBI Taxonomy" id="796937"/>
    <lineage>
        <taxon>Bacteria</taxon>
        <taxon>Bacillati</taxon>
        <taxon>Bacillota</taxon>
        <taxon>Clostridia</taxon>
        <taxon>Peptostreptococcales</taxon>
        <taxon>Filifactoraceae</taxon>
        <taxon>Peptoanaerobacter</taxon>
    </lineage>
</organism>
<dbReference type="Pfam" id="PF09657">
    <property type="entry name" value="Cas_Csx8"/>
    <property type="match status" value="1"/>
</dbReference>
<evidence type="ECO:0000313" key="2">
    <source>
        <dbReference type="Proteomes" id="UP000005244"/>
    </source>
</evidence>
<dbReference type="NCBIfam" id="TIGR02670">
    <property type="entry name" value="cas_csx8"/>
    <property type="match status" value="1"/>
</dbReference>
<gene>
    <name evidence="1" type="primary">cas8a1</name>
    <name evidence="1" type="ORF">HMPREF1143_1541</name>
</gene>
<name>J6H3P0_9FIRM</name>
<proteinExistence type="predicted"/>
<evidence type="ECO:0000313" key="1">
    <source>
        <dbReference type="EMBL" id="EJU19990.1"/>
    </source>
</evidence>
<dbReference type="RefSeq" id="WP_009531670.1">
    <property type="nucleotide sequence ID" value="NZ_ALNK01000037.1"/>
</dbReference>
<dbReference type="InterPro" id="IPR013487">
    <property type="entry name" value="CRISPR-assoc_prot_Csx8"/>
</dbReference>
<sequence>MISTGNYGKYDTSLEFSDWRFSAAAVGIMKYLQYNDMDFYIYDYDDDEENDYEYKKDAIYYNKKDILDENKYLDFAEHFFSDKFHHKRVIALLDSDNFDTEKIKKINDTLKANVIMKKIFANIKFNGENKDEIINLIQDNRYEIIKETYRNAKSMYANFCNINSIFSNSQEICRLLGYNVDLGKKKKSLGFNWNYDTYVYNDVFEFDYIPFAFTRTRDVFFINNNFNAKELLKSNENIDLNYFNDNEKKNMRKELFFSSSKNAKYIDYEVEIISKQREYDYFETMFIRDEAIRIFNAIDDMKDENIVNALSNPCKYGKLDYLPILNMIVDSIINLLHLDPVIDKLLKDVENEHGYLISQLIRINILLYKENYETMENKGDKSNKIARVIATANEVNKKLRIDKSNKIISYKNKLISCLVFKDYDRFCSILLQLATYSSVSFGFAYDLFEDFEKNKNLAYAFVNALNYKELGQNKEENKNEK</sequence>
<dbReference type="EMBL" id="ALNK01000037">
    <property type="protein sequence ID" value="EJU19990.1"/>
    <property type="molecule type" value="Genomic_DNA"/>
</dbReference>
<dbReference type="AlphaFoldDB" id="J6H3P0"/>
<dbReference type="PATRIC" id="fig|796941.3.peg.1963"/>
<keyword evidence="2" id="KW-1185">Reference proteome</keyword>
<protein>
    <submittedName>
        <fullName evidence="1">CRISPR-associated protein Cas8a1/Csx8, subtype I</fullName>
    </submittedName>
</protein>
<dbReference type="Proteomes" id="UP000005244">
    <property type="component" value="Unassembled WGS sequence"/>
</dbReference>
<comment type="caution">
    <text evidence="1">The sequence shown here is derived from an EMBL/GenBank/DDBJ whole genome shotgun (WGS) entry which is preliminary data.</text>
</comment>
<accession>J6H3P0</accession>